<dbReference type="RefSeq" id="WP_093826058.1">
    <property type="nucleotide sequence ID" value="NZ_FOLQ01000003.1"/>
</dbReference>
<protein>
    <submittedName>
        <fullName evidence="2">Uncharacterized protein</fullName>
    </submittedName>
</protein>
<accession>A0A1I1PY19</accession>
<dbReference type="STRING" id="662367.SAMN05216167_103503"/>
<reference evidence="2 3" key="1">
    <citation type="submission" date="2016-10" db="EMBL/GenBank/DDBJ databases">
        <authorList>
            <person name="de Groot N.N."/>
        </authorList>
    </citation>
    <scope>NUCLEOTIDE SEQUENCE [LARGE SCALE GENOMIC DNA]</scope>
    <source>
        <strain evidence="2 3">DSM 26130</strain>
    </source>
</reference>
<evidence type="ECO:0000313" key="2">
    <source>
        <dbReference type="EMBL" id="SFD14719.1"/>
    </source>
</evidence>
<evidence type="ECO:0000256" key="1">
    <source>
        <dbReference type="SAM" id="MobiDB-lite"/>
    </source>
</evidence>
<feature type="region of interest" description="Disordered" evidence="1">
    <location>
        <begin position="244"/>
        <end position="265"/>
    </location>
</feature>
<dbReference type="Proteomes" id="UP000198598">
    <property type="component" value="Unassembled WGS sequence"/>
</dbReference>
<dbReference type="EMBL" id="FOLQ01000003">
    <property type="protein sequence ID" value="SFD14719.1"/>
    <property type="molecule type" value="Genomic_DNA"/>
</dbReference>
<name>A0A1I1PY19_9BACT</name>
<keyword evidence="3" id="KW-1185">Reference proteome</keyword>
<gene>
    <name evidence="2" type="ORF">SAMN05216167_103503</name>
</gene>
<sequence>MSGMTFACRHKQSDHPEIATFSVSAFASINATRALAAELDKPEMPWFRASAFLKEQNQVDTVRFQNRIIIRSNSATAHYPKILCLRNNHLGLKLPDGQQAKLFINGEKEPVQSLSALTFNEVNDLLVYQKWEDLAEASAYPESHRVFVSTTHKTPAKNPVRTRWEQYLRANAVSDHPLGQTSTFSMNKLLEATFFQNKLAFIERTKEDYLKLYDEYSTDIDLYINGLPVDAKSIEEFTSGKLINSTPRSDVSRNGQMPQIGNTGF</sequence>
<organism evidence="2 3">
    <name type="scientific">Spirosoma endophyticum</name>
    <dbReference type="NCBI Taxonomy" id="662367"/>
    <lineage>
        <taxon>Bacteria</taxon>
        <taxon>Pseudomonadati</taxon>
        <taxon>Bacteroidota</taxon>
        <taxon>Cytophagia</taxon>
        <taxon>Cytophagales</taxon>
        <taxon>Cytophagaceae</taxon>
        <taxon>Spirosoma</taxon>
    </lineage>
</organism>
<evidence type="ECO:0000313" key="3">
    <source>
        <dbReference type="Proteomes" id="UP000198598"/>
    </source>
</evidence>
<proteinExistence type="predicted"/>
<dbReference type="AlphaFoldDB" id="A0A1I1PY19"/>